<organism evidence="2">
    <name type="scientific">Fagus sylvatica</name>
    <name type="common">Beechnut</name>
    <dbReference type="NCBI Taxonomy" id="28930"/>
    <lineage>
        <taxon>Eukaryota</taxon>
        <taxon>Viridiplantae</taxon>
        <taxon>Streptophyta</taxon>
        <taxon>Embryophyta</taxon>
        <taxon>Tracheophyta</taxon>
        <taxon>Spermatophyta</taxon>
        <taxon>Magnoliopsida</taxon>
        <taxon>eudicotyledons</taxon>
        <taxon>Gunneridae</taxon>
        <taxon>Pentapetalae</taxon>
        <taxon>rosids</taxon>
        <taxon>fabids</taxon>
        <taxon>Fagales</taxon>
        <taxon>Fagaceae</taxon>
        <taxon>Fagus</taxon>
    </lineage>
</organism>
<dbReference type="InterPro" id="IPR052343">
    <property type="entry name" value="Retrotransposon-Effector_Assoc"/>
</dbReference>
<dbReference type="SUPFAM" id="SSF56219">
    <property type="entry name" value="DNase I-like"/>
    <property type="match status" value="1"/>
</dbReference>
<dbReference type="InterPro" id="IPR000477">
    <property type="entry name" value="RT_dom"/>
</dbReference>
<dbReference type="PANTHER" id="PTHR46890">
    <property type="entry name" value="NON-LTR RETROLELEMENT REVERSE TRANSCRIPTASE-LIKE PROTEIN-RELATED"/>
    <property type="match status" value="1"/>
</dbReference>
<dbReference type="EMBL" id="OIVN01005445">
    <property type="protein sequence ID" value="SPD22493.1"/>
    <property type="molecule type" value="Genomic_DNA"/>
</dbReference>
<protein>
    <recommendedName>
        <fullName evidence="1">Reverse transcriptase domain-containing protein</fullName>
    </recommendedName>
</protein>
<reference evidence="2" key="1">
    <citation type="submission" date="2018-02" db="EMBL/GenBank/DDBJ databases">
        <authorList>
            <person name="Cohen D.B."/>
            <person name="Kent A.D."/>
        </authorList>
    </citation>
    <scope>NUCLEOTIDE SEQUENCE</scope>
</reference>
<dbReference type="AlphaFoldDB" id="A0A2N9IEJ4"/>
<evidence type="ECO:0000313" key="2">
    <source>
        <dbReference type="EMBL" id="SPD22493.1"/>
    </source>
</evidence>
<dbReference type="PANTHER" id="PTHR46890:SF48">
    <property type="entry name" value="RNA-DIRECTED DNA POLYMERASE"/>
    <property type="match status" value="1"/>
</dbReference>
<feature type="domain" description="Reverse transcriptase" evidence="1">
    <location>
        <begin position="317"/>
        <end position="608"/>
    </location>
</feature>
<evidence type="ECO:0000259" key="1">
    <source>
        <dbReference type="PROSITE" id="PS50878"/>
    </source>
</evidence>
<accession>A0A2N9IEJ4</accession>
<dbReference type="PROSITE" id="PS50878">
    <property type="entry name" value="RT_POL"/>
    <property type="match status" value="1"/>
</dbReference>
<dbReference type="InterPro" id="IPR036691">
    <property type="entry name" value="Endo/exonu/phosph_ase_sf"/>
</dbReference>
<dbReference type="CDD" id="cd01650">
    <property type="entry name" value="RT_nLTR_like"/>
    <property type="match status" value="1"/>
</dbReference>
<gene>
    <name evidence="2" type="ORF">FSB_LOCUS50375</name>
</gene>
<name>A0A2N9IEJ4_FAGSY</name>
<dbReference type="Gene3D" id="3.60.10.10">
    <property type="entry name" value="Endonuclease/exonuclease/phosphatase"/>
    <property type="match status" value="1"/>
</dbReference>
<sequence length="725" mass="83173">MRNRVDALGLIDMGFIGSPYTWTNKRPAKANVKERLDRALANTDWRILFPNAKVKHFPIIKSDHAPILILTQGDLNSYPKPFRFEAAWTRDSTSNKVIFLAWNQPLLGSPAFKLSTKLKEVKKKLKEWNKETFGNIHYKLNQVKSQLSKLKKLEPSESNLATKENLKANYNELLAREEILWKQKSQIQWLTSTLNMRFFHLTTIIRRRRNTIDFLKDKDGNWISNREAVGDCFIDHFKSIYTTSHPSFLVGLENLIPQCITDEDNEWLCRIPNYGEIKSAVFSLGSYKSLGPDGMPALFYKHYWSIVEIDVVNTVTSFFSNGHMLKAMNHTFLALIPKTNAVSTVHQFRPISLCNVIYKTISKILANRLKQMLPKLISPWQASFVPGRLIQDNSIIAHELFHSMKKKKGKGGYIALKVDMEKAFDKMEWSFIDEVLKCFGFSNKWIGWISQCISTLTFSILLNEGSYGFFHQQRGLRQGDPLSPFPFIIRTEVLSRLLLRVENMRYIHGIRATRGCTPITHLMFADDLLLFTRSSQDELSAVLNCLEIYQPWPGQVVDYQKSSIFFSKNLSPGNQIIFNKKIPDPRKTASYNTKSYFEHLKAWTEVSTPGLRKTIWQPPPIGWLKFNFDAAIRHDKITAATCCRTDSGDLLFACSKILPAGDSLWGEAQTVLAISSTRDMGCKYVLFEGNALNIVEVFSRKSENTDWYVHRLIDDAKSLLVSFTA</sequence>
<dbReference type="Pfam" id="PF00078">
    <property type="entry name" value="RVT_1"/>
    <property type="match status" value="1"/>
</dbReference>
<proteinExistence type="predicted"/>